<dbReference type="Proteomes" id="UP001501115">
    <property type="component" value="Unassembled WGS sequence"/>
</dbReference>
<organism evidence="2 3">
    <name type="scientific">Streptomyces venetus</name>
    <dbReference type="NCBI Taxonomy" id="1701086"/>
    <lineage>
        <taxon>Bacteria</taxon>
        <taxon>Bacillati</taxon>
        <taxon>Actinomycetota</taxon>
        <taxon>Actinomycetes</taxon>
        <taxon>Kitasatosporales</taxon>
        <taxon>Streptomycetaceae</taxon>
        <taxon>Streptomyces</taxon>
    </lineage>
</organism>
<feature type="signal peptide" evidence="1">
    <location>
        <begin position="1"/>
        <end position="27"/>
    </location>
</feature>
<accession>A0ABP8HIL1</accession>
<name>A0ABP8HIL1_9ACTN</name>
<keyword evidence="1" id="KW-0732">Signal</keyword>
<protein>
    <recommendedName>
        <fullName evidence="4">Secreted protein</fullName>
    </recommendedName>
</protein>
<sequence>MGKVRKAVSVLALSTAVLTGTANGAGAAGSSPTETGPCTVSGAFCATSDNGGPRIVLYCGMSQPVYATWTGGGYWNNRLPRNGVVRMFDETTVKYVTPPNYGPVRGNWGPIYSLRADC</sequence>
<dbReference type="EMBL" id="BAABET010000018">
    <property type="protein sequence ID" value="GAA4339866.1"/>
    <property type="molecule type" value="Genomic_DNA"/>
</dbReference>
<keyword evidence="3" id="KW-1185">Reference proteome</keyword>
<evidence type="ECO:0008006" key="4">
    <source>
        <dbReference type="Google" id="ProtNLM"/>
    </source>
</evidence>
<proteinExistence type="predicted"/>
<comment type="caution">
    <text evidence="2">The sequence shown here is derived from an EMBL/GenBank/DDBJ whole genome shotgun (WGS) entry which is preliminary data.</text>
</comment>
<gene>
    <name evidence="2" type="ORF">GCM10023086_75110</name>
</gene>
<evidence type="ECO:0000313" key="3">
    <source>
        <dbReference type="Proteomes" id="UP001501115"/>
    </source>
</evidence>
<feature type="chain" id="PRO_5047477574" description="Secreted protein" evidence="1">
    <location>
        <begin position="28"/>
        <end position="118"/>
    </location>
</feature>
<evidence type="ECO:0000313" key="2">
    <source>
        <dbReference type="EMBL" id="GAA4339866.1"/>
    </source>
</evidence>
<reference evidence="3" key="1">
    <citation type="journal article" date="2019" name="Int. J. Syst. Evol. Microbiol.">
        <title>The Global Catalogue of Microorganisms (GCM) 10K type strain sequencing project: providing services to taxonomists for standard genome sequencing and annotation.</title>
        <authorList>
            <consortium name="The Broad Institute Genomics Platform"/>
            <consortium name="The Broad Institute Genome Sequencing Center for Infectious Disease"/>
            <person name="Wu L."/>
            <person name="Ma J."/>
        </authorList>
    </citation>
    <scope>NUCLEOTIDE SEQUENCE [LARGE SCALE GENOMIC DNA]</scope>
    <source>
        <strain evidence="3">JCM 31290</strain>
    </source>
</reference>
<evidence type="ECO:0000256" key="1">
    <source>
        <dbReference type="SAM" id="SignalP"/>
    </source>
</evidence>